<keyword evidence="5 6" id="KW-0648">Protein biosynthesis</keyword>
<dbReference type="Pfam" id="PF01652">
    <property type="entry name" value="IF4E"/>
    <property type="match status" value="1"/>
</dbReference>
<dbReference type="Proteomes" id="UP000014978">
    <property type="component" value="Unassembled WGS sequence"/>
</dbReference>
<dbReference type="STRING" id="1358809.S7W5F2"/>
<accession>S7W5F2</accession>
<dbReference type="SUPFAM" id="SSF55418">
    <property type="entry name" value="eIF4e-like"/>
    <property type="match status" value="1"/>
</dbReference>
<evidence type="ECO:0000313" key="8">
    <source>
        <dbReference type="Proteomes" id="UP000014978"/>
    </source>
</evidence>
<dbReference type="PANTHER" id="PTHR11960:SF8">
    <property type="entry name" value="EUKARYOTIC TRANSLATION INITIATION FACTOR 4E1-RELATED"/>
    <property type="match status" value="1"/>
</dbReference>
<dbReference type="GO" id="GO:0006417">
    <property type="term" value="P:regulation of translation"/>
    <property type="evidence" value="ECO:0007669"/>
    <property type="project" value="UniProtKB-KW"/>
</dbReference>
<keyword evidence="2 6" id="KW-0396">Initiation factor</keyword>
<evidence type="ECO:0000256" key="5">
    <source>
        <dbReference type="ARBA" id="ARBA00022917"/>
    </source>
</evidence>
<dbReference type="VEuPathDB" id="MicrosporidiaDB:SLOPH_350"/>
<dbReference type="InParanoid" id="S7W5F2"/>
<evidence type="ECO:0000256" key="2">
    <source>
        <dbReference type="ARBA" id="ARBA00022540"/>
    </source>
</evidence>
<name>S7W5F2_SPRLO</name>
<dbReference type="OrthoDB" id="590761at2759"/>
<dbReference type="GO" id="GO:0016281">
    <property type="term" value="C:eukaryotic translation initiation factor 4F complex"/>
    <property type="evidence" value="ECO:0007669"/>
    <property type="project" value="TreeGrafter"/>
</dbReference>
<evidence type="ECO:0000313" key="7">
    <source>
        <dbReference type="EMBL" id="EPR78020.1"/>
    </source>
</evidence>
<dbReference type="AlphaFoldDB" id="S7W5F2"/>
<evidence type="ECO:0000256" key="4">
    <source>
        <dbReference type="ARBA" id="ARBA00022884"/>
    </source>
</evidence>
<dbReference type="FunCoup" id="S7W5F2">
    <property type="interactions" value="158"/>
</dbReference>
<evidence type="ECO:0000256" key="1">
    <source>
        <dbReference type="ARBA" id="ARBA00009860"/>
    </source>
</evidence>
<dbReference type="HOGENOM" id="CLU_043552_2_1_1"/>
<dbReference type="PANTHER" id="PTHR11960">
    <property type="entry name" value="EUKARYOTIC TRANSLATION INITIATION FACTOR 4E RELATED"/>
    <property type="match status" value="1"/>
</dbReference>
<dbReference type="Gene3D" id="3.30.760.10">
    <property type="entry name" value="RNA Cap, Translation Initiation Factor Eif4e"/>
    <property type="match status" value="1"/>
</dbReference>
<evidence type="ECO:0000256" key="3">
    <source>
        <dbReference type="ARBA" id="ARBA00022845"/>
    </source>
</evidence>
<protein>
    <submittedName>
        <fullName evidence="7">Eukaryotic translation initiation factor IF4E</fullName>
    </submittedName>
</protein>
<keyword evidence="4 6" id="KW-0694">RNA-binding</keyword>
<organism evidence="7 8">
    <name type="scientific">Spraguea lophii (strain 42_110)</name>
    <name type="common">Microsporidian parasite</name>
    <dbReference type="NCBI Taxonomy" id="1358809"/>
    <lineage>
        <taxon>Eukaryota</taxon>
        <taxon>Fungi</taxon>
        <taxon>Fungi incertae sedis</taxon>
        <taxon>Microsporidia</taxon>
        <taxon>Spragueidae</taxon>
        <taxon>Spraguea</taxon>
    </lineage>
</organism>
<evidence type="ECO:0000256" key="6">
    <source>
        <dbReference type="RuleBase" id="RU004374"/>
    </source>
</evidence>
<comment type="caution">
    <text evidence="7">The sequence shown here is derived from an EMBL/GenBank/DDBJ whole genome shotgun (WGS) entry which is preliminary data.</text>
</comment>
<proteinExistence type="inferred from homology"/>
<dbReference type="OMA" id="VKPRICL"/>
<dbReference type="GO" id="GO:0000340">
    <property type="term" value="F:RNA 7-methylguanosine cap binding"/>
    <property type="evidence" value="ECO:0007669"/>
    <property type="project" value="TreeGrafter"/>
</dbReference>
<dbReference type="EMBL" id="ATCN01001089">
    <property type="protein sequence ID" value="EPR78020.1"/>
    <property type="molecule type" value="Genomic_DNA"/>
</dbReference>
<gene>
    <name evidence="7" type="ORF">SLOPH_350</name>
</gene>
<keyword evidence="3" id="KW-0810">Translation regulation</keyword>
<reference evidence="8" key="1">
    <citation type="journal article" date="2013" name="PLoS Genet.">
        <title>The genome of Spraguea lophii and the basis of host-microsporidian interactions.</title>
        <authorList>
            <person name="Campbell S.E."/>
            <person name="Williams T.A."/>
            <person name="Yousuf A."/>
            <person name="Soanes D.M."/>
            <person name="Paszkiewicz K.H."/>
            <person name="Williams B.A.P."/>
        </authorList>
    </citation>
    <scope>NUCLEOTIDE SEQUENCE [LARGE SCALE GENOMIC DNA]</scope>
    <source>
        <strain evidence="8">42_110</strain>
    </source>
</reference>
<dbReference type="InterPro" id="IPR001040">
    <property type="entry name" value="TIF_eIF_4E"/>
</dbReference>
<comment type="similarity">
    <text evidence="1 6">Belongs to the eukaryotic initiation factor 4E family.</text>
</comment>
<keyword evidence="8" id="KW-1185">Reference proteome</keyword>
<sequence>MNYDLKETWTLWYDYLTNKQSINQNDWMSNLNIISEVKNIPSFLYLTENIEPADKWPSPANVHFFRKDIKPMWEDEKNKEGGKWVLEIEKSNWDINDIWNKTMAFCISELVEGEICGAVFSPRKFLYRISLWTRSTDENVCMKIGEKWKDIIDGNKRITIGFKTHNDNLKGYTVGNRFEIK</sequence>
<dbReference type="InterPro" id="IPR023398">
    <property type="entry name" value="TIF_eIF4e-like"/>
</dbReference>
<dbReference type="GO" id="GO:0003743">
    <property type="term" value="F:translation initiation factor activity"/>
    <property type="evidence" value="ECO:0007669"/>
    <property type="project" value="UniProtKB-KW"/>
</dbReference>